<dbReference type="AlphaFoldDB" id="A0A7S4ZVA2"/>
<gene>
    <name evidence="1" type="ORF">pC6.5b_337</name>
</gene>
<dbReference type="SFLD" id="SFLDG01129">
    <property type="entry name" value="C1.5:_HAD__Beta-PGM__Phosphata"/>
    <property type="match status" value="1"/>
</dbReference>
<dbReference type="Gene3D" id="3.40.50.1000">
    <property type="entry name" value="HAD superfamily/HAD-like"/>
    <property type="match status" value="1"/>
</dbReference>
<dbReference type="InterPro" id="IPR036412">
    <property type="entry name" value="HAD-like_sf"/>
</dbReference>
<organism evidence="1">
    <name type="scientific">Rhizobium rhizogenes</name>
    <name type="common">Agrobacterium rhizogenes</name>
    <dbReference type="NCBI Taxonomy" id="359"/>
    <lineage>
        <taxon>Bacteria</taxon>
        <taxon>Pseudomonadati</taxon>
        <taxon>Pseudomonadota</taxon>
        <taxon>Alphaproteobacteria</taxon>
        <taxon>Hyphomicrobiales</taxon>
        <taxon>Rhizobiaceae</taxon>
        <taxon>Rhizobium/Agrobacterium group</taxon>
        <taxon>Rhizobium</taxon>
    </lineage>
</organism>
<dbReference type="NCBIfam" id="TIGR01549">
    <property type="entry name" value="HAD-SF-IA-v1"/>
    <property type="match status" value="1"/>
</dbReference>
<dbReference type="SFLD" id="SFLDS00003">
    <property type="entry name" value="Haloacid_Dehalogenase"/>
    <property type="match status" value="1"/>
</dbReference>
<accession>A0A7S4ZVA2</accession>
<proteinExistence type="predicted"/>
<dbReference type="GO" id="GO:0050308">
    <property type="term" value="F:sugar-phosphatase activity"/>
    <property type="evidence" value="ECO:0007669"/>
    <property type="project" value="TreeGrafter"/>
</dbReference>
<dbReference type="InterPro" id="IPR023198">
    <property type="entry name" value="PGP-like_dom2"/>
</dbReference>
<keyword evidence="1" id="KW-0614">Plasmid</keyword>
<dbReference type="PANTHER" id="PTHR43481:SF4">
    <property type="entry name" value="GLYCEROL-1-PHOSPHATE PHOSPHOHYDROLASE 1-RELATED"/>
    <property type="match status" value="1"/>
</dbReference>
<dbReference type="Gene3D" id="1.10.150.240">
    <property type="entry name" value="Putative phosphatase, domain 2"/>
    <property type="match status" value="1"/>
</dbReference>
<name>A0A7S4ZVA2_RHIRH</name>
<reference evidence="1" key="1">
    <citation type="submission" date="2018-12" db="EMBL/GenBank/DDBJ databases">
        <title>Three Rhizobium rhizogenes strains isolated from the same crown gall tumor carry diverse plasmids.</title>
        <authorList>
            <person name="Pulawska J."/>
            <person name="Kuzmanovic N."/>
        </authorList>
    </citation>
    <scope>NUCLEOTIDE SEQUENCE</scope>
    <source>
        <strain evidence="1">C6.5</strain>
        <plasmid evidence="1">pC6.5b</plasmid>
    </source>
</reference>
<dbReference type="Pfam" id="PF00702">
    <property type="entry name" value="Hydrolase"/>
    <property type="match status" value="1"/>
</dbReference>
<dbReference type="NCBIfam" id="TIGR01509">
    <property type="entry name" value="HAD-SF-IA-v3"/>
    <property type="match status" value="1"/>
</dbReference>
<protein>
    <submittedName>
        <fullName evidence="1">HAD hydrolase, IA, variant 1 family protein</fullName>
    </submittedName>
</protein>
<dbReference type="SUPFAM" id="SSF56784">
    <property type="entry name" value="HAD-like"/>
    <property type="match status" value="1"/>
</dbReference>
<keyword evidence="1" id="KW-0378">Hydrolase</keyword>
<sequence length="231" mass="24989">MESFNNRSLFDRGFDAILFDMDGTLVDSTVAVERTWKRWAEKHGLDLESILKASHGMRTIETVRRFAPPDIDPEKEAGELEASEIADVDGIVAVPGAQELLKSLPTDRWAIVTSASRELAARRLSAASLWVPEVIVTANDVSAGKPNPEGYEKAAAYLGVSCKNCLIIEDAHAGIKAAENAGASVLVVTATHRTPITTFYVSIRNFQEIRSTLDQTGQIVLTTIAHDGGIA</sequence>
<dbReference type="PANTHER" id="PTHR43481">
    <property type="entry name" value="FRUCTOSE-1-PHOSPHATE PHOSPHATASE"/>
    <property type="match status" value="1"/>
</dbReference>
<dbReference type="RefSeq" id="WP_174048974.1">
    <property type="nucleotide sequence ID" value="NZ_MK318987.1"/>
</dbReference>
<geneLocation type="plasmid" evidence="1">
    <name>pC6.5b</name>
</geneLocation>
<dbReference type="EMBL" id="MK318987">
    <property type="protein sequence ID" value="QCL10231.1"/>
    <property type="molecule type" value="Genomic_DNA"/>
</dbReference>
<dbReference type="InterPro" id="IPR023214">
    <property type="entry name" value="HAD_sf"/>
</dbReference>
<dbReference type="InterPro" id="IPR051806">
    <property type="entry name" value="HAD-like_SPP"/>
</dbReference>
<dbReference type="InterPro" id="IPR006439">
    <property type="entry name" value="HAD-SF_hydro_IA"/>
</dbReference>
<dbReference type="CDD" id="cd07527">
    <property type="entry name" value="HAD_ScGPP-like"/>
    <property type="match status" value="1"/>
</dbReference>
<evidence type="ECO:0000313" key="1">
    <source>
        <dbReference type="EMBL" id="QCL10231.1"/>
    </source>
</evidence>